<dbReference type="CDD" id="cd00200">
    <property type="entry name" value="WD40"/>
    <property type="match status" value="1"/>
</dbReference>
<dbReference type="EMBL" id="KL367505">
    <property type="protein sequence ID" value="KFD68373.1"/>
    <property type="molecule type" value="Genomic_DNA"/>
</dbReference>
<evidence type="ECO:0000256" key="1">
    <source>
        <dbReference type="ARBA" id="ARBA00022574"/>
    </source>
</evidence>
<dbReference type="PROSITE" id="PS00678">
    <property type="entry name" value="WD_REPEATS_1"/>
    <property type="match status" value="2"/>
</dbReference>
<evidence type="ECO:0000259" key="4">
    <source>
        <dbReference type="Pfam" id="PF25175"/>
    </source>
</evidence>
<accession>A0A085NFX7</accession>
<proteinExistence type="predicted"/>
<dbReference type="PROSITE" id="PS50294">
    <property type="entry name" value="WD_REPEATS_REGION"/>
    <property type="match status" value="4"/>
</dbReference>
<feature type="repeat" description="WD" evidence="3">
    <location>
        <begin position="113"/>
        <end position="154"/>
    </location>
</feature>
<dbReference type="Gene3D" id="2.130.10.10">
    <property type="entry name" value="YVTN repeat-like/Quinoprotein amine dehydrogenase"/>
    <property type="match status" value="1"/>
</dbReference>
<name>A0A085NFX7_9BILA</name>
<evidence type="ECO:0000313" key="5">
    <source>
        <dbReference type="EMBL" id="KFD68373.1"/>
    </source>
</evidence>
<dbReference type="InterPro" id="IPR001680">
    <property type="entry name" value="WD40_rpt"/>
</dbReference>
<dbReference type="InterPro" id="IPR020472">
    <property type="entry name" value="WD40_PAC1"/>
</dbReference>
<dbReference type="InterPro" id="IPR019775">
    <property type="entry name" value="WD40_repeat_CS"/>
</dbReference>
<dbReference type="SMART" id="SM00320">
    <property type="entry name" value="WD40"/>
    <property type="match status" value="7"/>
</dbReference>
<feature type="repeat" description="WD" evidence="3">
    <location>
        <begin position="71"/>
        <end position="112"/>
    </location>
</feature>
<keyword evidence="2" id="KW-0677">Repeat</keyword>
<dbReference type="PANTHER" id="PTHR19848:SF8">
    <property type="entry name" value="F-BOX AND WD REPEAT DOMAIN CONTAINING 7"/>
    <property type="match status" value="1"/>
</dbReference>
<dbReference type="InterPro" id="IPR059122">
    <property type="entry name" value="Beta-prop_WDR5-like"/>
</dbReference>
<dbReference type="GO" id="GO:0044666">
    <property type="term" value="C:MLL3/4 complex"/>
    <property type="evidence" value="ECO:0007669"/>
    <property type="project" value="UniProtKB-ARBA"/>
</dbReference>
<dbReference type="FunFam" id="2.130.10.10:FF:000228">
    <property type="entry name" value="COMPASS-like H3K4 histone methylase component WDR5A"/>
    <property type="match status" value="1"/>
</dbReference>
<sequence length="310" mass="34420">MMTTNSFDYPNAGVSKTFRAPNYTLKFTVAGHTKAISSVKFSPDGQWLASASADKLIKVWGALDGKFEKTIAGHKLGVNDLCWSEDSRLLCTASDDKSVKIFDLATGKRIRSFRGHTHYSFCCNFSPQADCVASGSFDEKVMIWDVRTGTQLHVMQGHTDPVSAVHYNRDGSLLCSSGFDGVVRIWDSRTAQCVKSLTEEDRQPVSFVRFSPNGKYILAATLDSHRGKSDFVYCSFVSWIIFFSFPFQWIVSGSEDGLVYIWNLQTKEIVQKLGGHADVVLCTSCHPSENIIASGALENDKTIKAWISNY</sequence>
<protein>
    <recommendedName>
        <fullName evidence="4">WDR5-like beta-propeller domain-containing protein</fullName>
    </recommendedName>
</protein>
<gene>
    <name evidence="5" type="ORF">M514_07357</name>
</gene>
<dbReference type="Pfam" id="PF25175">
    <property type="entry name" value="Beta-prop_WDR5"/>
    <property type="match status" value="1"/>
</dbReference>
<evidence type="ECO:0000256" key="2">
    <source>
        <dbReference type="ARBA" id="ARBA00022737"/>
    </source>
</evidence>
<organism evidence="5">
    <name type="scientific">Trichuris suis</name>
    <name type="common">pig whipworm</name>
    <dbReference type="NCBI Taxonomy" id="68888"/>
    <lineage>
        <taxon>Eukaryota</taxon>
        <taxon>Metazoa</taxon>
        <taxon>Ecdysozoa</taxon>
        <taxon>Nematoda</taxon>
        <taxon>Enoplea</taxon>
        <taxon>Dorylaimia</taxon>
        <taxon>Trichinellida</taxon>
        <taxon>Trichuridae</taxon>
        <taxon>Trichuris</taxon>
    </lineage>
</organism>
<reference evidence="5" key="1">
    <citation type="journal article" date="2014" name="Nat. Genet.">
        <title>Genome and transcriptome of the porcine whipworm Trichuris suis.</title>
        <authorList>
            <person name="Jex A.R."/>
            <person name="Nejsum P."/>
            <person name="Schwarz E.M."/>
            <person name="Hu L."/>
            <person name="Young N.D."/>
            <person name="Hall R.S."/>
            <person name="Korhonen P.K."/>
            <person name="Liao S."/>
            <person name="Thamsborg S."/>
            <person name="Xia J."/>
            <person name="Xu P."/>
            <person name="Wang S."/>
            <person name="Scheerlinck J.P."/>
            <person name="Hofmann A."/>
            <person name="Sternberg P.W."/>
            <person name="Wang J."/>
            <person name="Gasser R.B."/>
        </authorList>
    </citation>
    <scope>NUCLEOTIDE SEQUENCE [LARGE SCALE GENOMIC DNA]</scope>
    <source>
        <strain evidence="5">DCEP-RM93F</strain>
    </source>
</reference>
<keyword evidence="1 3" id="KW-0853">WD repeat</keyword>
<evidence type="ECO:0000256" key="3">
    <source>
        <dbReference type="PROSITE-ProRule" id="PRU00221"/>
    </source>
</evidence>
<dbReference type="SUPFAM" id="SSF50978">
    <property type="entry name" value="WD40 repeat-like"/>
    <property type="match status" value="1"/>
</dbReference>
<feature type="repeat" description="WD" evidence="3">
    <location>
        <begin position="29"/>
        <end position="70"/>
    </location>
</feature>
<dbReference type="InterPro" id="IPR015943">
    <property type="entry name" value="WD40/YVTN_repeat-like_dom_sf"/>
</dbReference>
<feature type="domain" description="WDR5-like beta-propeller" evidence="4">
    <location>
        <begin position="29"/>
        <end position="306"/>
    </location>
</feature>
<feature type="repeat" description="WD" evidence="3">
    <location>
        <begin position="155"/>
        <end position="196"/>
    </location>
</feature>
<dbReference type="PROSITE" id="PS50082">
    <property type="entry name" value="WD_REPEATS_2"/>
    <property type="match status" value="5"/>
</dbReference>
<feature type="repeat" description="WD" evidence="3">
    <location>
        <begin position="250"/>
        <end position="272"/>
    </location>
</feature>
<dbReference type="InterPro" id="IPR036322">
    <property type="entry name" value="WD40_repeat_dom_sf"/>
</dbReference>
<dbReference type="AlphaFoldDB" id="A0A085NFX7"/>
<dbReference type="PRINTS" id="PR00320">
    <property type="entry name" value="GPROTEINBRPT"/>
</dbReference>
<dbReference type="PANTHER" id="PTHR19848">
    <property type="entry name" value="WD40 REPEAT PROTEIN"/>
    <property type="match status" value="1"/>
</dbReference>
<dbReference type="Proteomes" id="UP000030758">
    <property type="component" value="Unassembled WGS sequence"/>
</dbReference>